<evidence type="ECO:0000313" key="2">
    <source>
        <dbReference type="Proteomes" id="UP001057402"/>
    </source>
</evidence>
<protein>
    <submittedName>
        <fullName evidence="1">Uncharacterized protein</fullName>
    </submittedName>
</protein>
<gene>
    <name evidence="1" type="ORF">MLD38_035113</name>
</gene>
<accession>A0ACB9MDW9</accession>
<organism evidence="1 2">
    <name type="scientific">Melastoma candidum</name>
    <dbReference type="NCBI Taxonomy" id="119954"/>
    <lineage>
        <taxon>Eukaryota</taxon>
        <taxon>Viridiplantae</taxon>
        <taxon>Streptophyta</taxon>
        <taxon>Embryophyta</taxon>
        <taxon>Tracheophyta</taxon>
        <taxon>Spermatophyta</taxon>
        <taxon>Magnoliopsida</taxon>
        <taxon>eudicotyledons</taxon>
        <taxon>Gunneridae</taxon>
        <taxon>Pentapetalae</taxon>
        <taxon>rosids</taxon>
        <taxon>malvids</taxon>
        <taxon>Myrtales</taxon>
        <taxon>Melastomataceae</taxon>
        <taxon>Melastomatoideae</taxon>
        <taxon>Melastomateae</taxon>
        <taxon>Melastoma</taxon>
    </lineage>
</organism>
<dbReference type="EMBL" id="CM042889">
    <property type="protein sequence ID" value="KAI4321767.1"/>
    <property type="molecule type" value="Genomic_DNA"/>
</dbReference>
<proteinExistence type="predicted"/>
<keyword evidence="2" id="KW-1185">Reference proteome</keyword>
<evidence type="ECO:0000313" key="1">
    <source>
        <dbReference type="EMBL" id="KAI4321767.1"/>
    </source>
</evidence>
<dbReference type="Proteomes" id="UP001057402">
    <property type="component" value="Chromosome 10"/>
</dbReference>
<comment type="caution">
    <text evidence="1">The sequence shown here is derived from an EMBL/GenBank/DDBJ whole genome shotgun (WGS) entry which is preliminary data.</text>
</comment>
<sequence length="408" mass="46662">MANSRIEPAATVADVLAGRDWDEFCRGRLRTASFWHNIGVINAGPVSCLMCNDEDETVNHVLFQCPYARRVWRVLTKEYEFSFYCTTWEDLEGTVTQIWKTQKGRVIVRVYMAAIYYIWIERCRRRNGEIAISPWSVTLRGAERNPSFAEEVPVWINPNPQDEEEEIDPEQWRTYEELLKRWMENTPRENADWLESSDDESEASVEEIGPEEFDRMRAKEKGKQPILEEEATDEETTEGSGGKRPGHPESEADQDQTENVYHEVEPGQGGLNSGPLTFQDAMELITSAIVNNSSRLRPPALTPVVIRRVMARLDQIDQMQSPMRRLKACGELRQSLRELEGVPDYIGDLHEELYTLALMDVPDPAWQQDPVIATSPSSGSSTEGELWLDERDDYSPTSPDQNPSWSDA</sequence>
<name>A0ACB9MDW9_9MYRT</name>
<reference evidence="2" key="1">
    <citation type="journal article" date="2023" name="Front. Plant Sci.">
        <title>Chromosomal-level genome assembly of Melastoma candidum provides insights into trichome evolution.</title>
        <authorList>
            <person name="Zhong Y."/>
            <person name="Wu W."/>
            <person name="Sun C."/>
            <person name="Zou P."/>
            <person name="Liu Y."/>
            <person name="Dai S."/>
            <person name="Zhou R."/>
        </authorList>
    </citation>
    <scope>NUCLEOTIDE SEQUENCE [LARGE SCALE GENOMIC DNA]</scope>
</reference>